<keyword evidence="5 7" id="KW-1133">Transmembrane helix</keyword>
<dbReference type="EMBL" id="NRRL01000131">
    <property type="protein sequence ID" value="MBK1670955.1"/>
    <property type="molecule type" value="Genomic_DNA"/>
</dbReference>
<evidence type="ECO:0000256" key="1">
    <source>
        <dbReference type="ARBA" id="ARBA00004651"/>
    </source>
</evidence>
<dbReference type="PANTHER" id="PTHR30183">
    <property type="entry name" value="MOLYBDENUM TRANSPORT SYSTEM PERMEASE PROTEIN MODB"/>
    <property type="match status" value="1"/>
</dbReference>
<keyword evidence="3" id="KW-1003">Cell membrane</keyword>
<proteinExistence type="predicted"/>
<feature type="transmembrane region" description="Helical" evidence="7">
    <location>
        <begin position="357"/>
        <end position="378"/>
    </location>
</feature>
<comment type="caution">
    <text evidence="9">The sequence shown here is derived from an EMBL/GenBank/DDBJ whole genome shotgun (WGS) entry which is preliminary data.</text>
</comment>
<dbReference type="Proteomes" id="UP001296873">
    <property type="component" value="Unassembled WGS sequence"/>
</dbReference>
<feature type="transmembrane region" description="Helical" evidence="7">
    <location>
        <begin position="12"/>
        <end position="33"/>
    </location>
</feature>
<feature type="transmembrane region" description="Helical" evidence="7">
    <location>
        <begin position="399"/>
        <end position="420"/>
    </location>
</feature>
<dbReference type="InterPro" id="IPR035906">
    <property type="entry name" value="MetI-like_sf"/>
</dbReference>
<feature type="transmembrane region" description="Helical" evidence="7">
    <location>
        <begin position="213"/>
        <end position="233"/>
    </location>
</feature>
<evidence type="ECO:0000259" key="8">
    <source>
        <dbReference type="PROSITE" id="PS50928"/>
    </source>
</evidence>
<dbReference type="Gene3D" id="1.10.3720.10">
    <property type="entry name" value="MetI-like"/>
    <property type="match status" value="2"/>
</dbReference>
<feature type="domain" description="ABC transmembrane type-1" evidence="8">
    <location>
        <begin position="353"/>
        <end position="549"/>
    </location>
</feature>
<dbReference type="PROSITE" id="PS50928">
    <property type="entry name" value="ABC_TM1"/>
    <property type="match status" value="2"/>
</dbReference>
<evidence type="ECO:0000256" key="3">
    <source>
        <dbReference type="ARBA" id="ARBA00022475"/>
    </source>
</evidence>
<keyword evidence="6 7" id="KW-0472">Membrane</keyword>
<evidence type="ECO:0000256" key="6">
    <source>
        <dbReference type="ARBA" id="ARBA00023136"/>
    </source>
</evidence>
<evidence type="ECO:0000313" key="10">
    <source>
        <dbReference type="Proteomes" id="UP001296873"/>
    </source>
</evidence>
<accession>A0ABS1DNK8</accession>
<feature type="transmembrane region" description="Helical" evidence="7">
    <location>
        <begin position="253"/>
        <end position="280"/>
    </location>
</feature>
<keyword evidence="2" id="KW-0813">Transport</keyword>
<dbReference type="SUPFAM" id="SSF161098">
    <property type="entry name" value="MetI-like"/>
    <property type="match status" value="2"/>
</dbReference>
<feature type="transmembrane region" description="Helical" evidence="7">
    <location>
        <begin position="69"/>
        <end position="90"/>
    </location>
</feature>
<feature type="transmembrane region" description="Helical" evidence="7">
    <location>
        <begin position="152"/>
        <end position="176"/>
    </location>
</feature>
<evidence type="ECO:0000256" key="7">
    <source>
        <dbReference type="SAM" id="Phobius"/>
    </source>
</evidence>
<feature type="transmembrane region" description="Helical" evidence="7">
    <location>
        <begin position="432"/>
        <end position="452"/>
    </location>
</feature>
<evidence type="ECO:0000313" key="9">
    <source>
        <dbReference type="EMBL" id="MBK1670955.1"/>
    </source>
</evidence>
<feature type="transmembrane region" description="Helical" evidence="7">
    <location>
        <begin position="102"/>
        <end position="123"/>
    </location>
</feature>
<evidence type="ECO:0000256" key="5">
    <source>
        <dbReference type="ARBA" id="ARBA00022989"/>
    </source>
</evidence>
<gene>
    <name evidence="9" type="ORF">CKO28_23370</name>
</gene>
<keyword evidence="4 7" id="KW-0812">Transmembrane</keyword>
<evidence type="ECO:0000256" key="4">
    <source>
        <dbReference type="ARBA" id="ARBA00022692"/>
    </source>
</evidence>
<keyword evidence="10" id="KW-1185">Reference proteome</keyword>
<protein>
    <submittedName>
        <fullName evidence="9">ABC transporter permease</fullName>
    </submittedName>
</protein>
<name>A0ABS1DNK8_9PROT</name>
<reference evidence="9 10" key="1">
    <citation type="journal article" date="2020" name="Microorganisms">
        <title>Osmotic Adaptation and Compatible Solute Biosynthesis of Phototrophic Bacteria as Revealed from Genome Analyses.</title>
        <authorList>
            <person name="Imhoff J.F."/>
            <person name="Rahn T."/>
            <person name="Kunzel S."/>
            <person name="Keller A."/>
            <person name="Neulinger S.C."/>
        </authorList>
    </citation>
    <scope>NUCLEOTIDE SEQUENCE [LARGE SCALE GENOMIC DNA]</scope>
    <source>
        <strain evidence="9 10">DSM 9895</strain>
    </source>
</reference>
<feature type="transmembrane region" description="Helical" evidence="7">
    <location>
        <begin position="313"/>
        <end position="337"/>
    </location>
</feature>
<dbReference type="InterPro" id="IPR000515">
    <property type="entry name" value="MetI-like"/>
</dbReference>
<organism evidence="9 10">
    <name type="scientific">Rhodovibrio sodomensis</name>
    <dbReference type="NCBI Taxonomy" id="1088"/>
    <lineage>
        <taxon>Bacteria</taxon>
        <taxon>Pseudomonadati</taxon>
        <taxon>Pseudomonadota</taxon>
        <taxon>Alphaproteobacteria</taxon>
        <taxon>Rhodospirillales</taxon>
        <taxon>Rhodovibrionaceae</taxon>
        <taxon>Rhodovibrio</taxon>
    </lineage>
</organism>
<dbReference type="CDD" id="cd06261">
    <property type="entry name" value="TM_PBP2"/>
    <property type="match status" value="1"/>
</dbReference>
<feature type="transmembrane region" description="Helical" evidence="7">
    <location>
        <begin position="530"/>
        <end position="557"/>
    </location>
</feature>
<feature type="transmembrane region" description="Helical" evidence="7">
    <location>
        <begin position="486"/>
        <end position="510"/>
    </location>
</feature>
<sequence length="565" mass="60447">MRRPGDAWLRVFPGAALALFLAPIGAGLLYTWLPAFGWFPALGGDRLTLAHWREMLATPGLGDSVRLTLTSGVLATLIALVIVVGFVAAAQGTRTIARVRRFLAPLLAVPHVAVAIGLAFLIAPSGWAARLVSPWLTGWEVPPALIIVQDPYGLALTAALVIKEVPYLFLMTLAALDQTRADKRLAVARSLGYGPVTGWLKTVLPAVYGQIRLPIYAVLAFSLSVVDVALVLGPGTPPPLAVQVFRWFNDPDLTLRFVGAAGAALQLLLVAGAILAWHLCERAAMRLGRHWIAAGGRGGPAPVARAGAKTAMLAVHALSLAGLVVLAVWSLTGRWRYPDPLPASWSLDTWNRQLDNIWLTGSTTLICGLVAAGIALVLTLGCLENEQRNQARPTGRALWLLYLPLLVPQVSFLFGAQVLAVRAGLDGTWPALVWSHLLFVLPYLFLSLADAYRALDGRYPRAALCLGARPGRVFWRVKLPMLARPILFAFAVGFAVSVTQYLPTVFAGAGRFATFTTEAVAQAGGGDRRIAGVFALLQALLPLAVFAAAIALPAWLFRNRRALEG</sequence>
<evidence type="ECO:0000256" key="2">
    <source>
        <dbReference type="ARBA" id="ARBA00022448"/>
    </source>
</evidence>
<feature type="domain" description="ABC transmembrane type-1" evidence="8">
    <location>
        <begin position="61"/>
        <end position="276"/>
    </location>
</feature>
<comment type="subcellular location">
    <subcellularLocation>
        <location evidence="1">Cell membrane</location>
        <topology evidence="1">Multi-pass membrane protein</topology>
    </subcellularLocation>
</comment>
<dbReference type="PANTHER" id="PTHR30183:SF6">
    <property type="entry name" value="INNER MEMBRANE ABC TRANSPORTER PERMEASE PROTEIN YNJC"/>
    <property type="match status" value="1"/>
</dbReference>